<name>A0ABS2HGE9_9VIBR</name>
<dbReference type="Proteomes" id="UP000809621">
    <property type="component" value="Unassembled WGS sequence"/>
</dbReference>
<reference evidence="9 10" key="1">
    <citation type="submission" date="2021-02" db="EMBL/GenBank/DDBJ databases">
        <authorList>
            <person name="Park J.-S."/>
        </authorList>
    </citation>
    <scope>NUCLEOTIDE SEQUENCE [LARGE SCALE GENOMIC DNA]</scope>
    <source>
        <strain evidence="9 10">188UL20-2</strain>
    </source>
</reference>
<keyword evidence="5 8" id="KW-0812">Transmembrane</keyword>
<evidence type="ECO:0000256" key="7">
    <source>
        <dbReference type="ARBA" id="ARBA00023136"/>
    </source>
</evidence>
<feature type="transmembrane region" description="Helical" evidence="8">
    <location>
        <begin position="62"/>
        <end position="84"/>
    </location>
</feature>
<comment type="similarity">
    <text evidence="2">Belongs to the AzlC family.</text>
</comment>
<evidence type="ECO:0000256" key="6">
    <source>
        <dbReference type="ARBA" id="ARBA00022989"/>
    </source>
</evidence>
<dbReference type="EMBL" id="JAFEUM010000001">
    <property type="protein sequence ID" value="MBM7034861.1"/>
    <property type="molecule type" value="Genomic_DNA"/>
</dbReference>
<evidence type="ECO:0000313" key="10">
    <source>
        <dbReference type="Proteomes" id="UP000809621"/>
    </source>
</evidence>
<dbReference type="PANTHER" id="PTHR34979:SF1">
    <property type="entry name" value="INNER MEMBRANE PROTEIN YGAZ"/>
    <property type="match status" value="1"/>
</dbReference>
<dbReference type="Pfam" id="PF03591">
    <property type="entry name" value="AzlC"/>
    <property type="match status" value="1"/>
</dbReference>
<evidence type="ECO:0000256" key="5">
    <source>
        <dbReference type="ARBA" id="ARBA00022692"/>
    </source>
</evidence>
<protein>
    <submittedName>
        <fullName evidence="9">AzlC family ABC transporter permease</fullName>
    </submittedName>
</protein>
<dbReference type="InterPro" id="IPR011606">
    <property type="entry name" value="Brnchd-chn_aa_trnsp_permease"/>
</dbReference>
<evidence type="ECO:0000256" key="3">
    <source>
        <dbReference type="ARBA" id="ARBA00022448"/>
    </source>
</evidence>
<feature type="transmembrane region" description="Helical" evidence="8">
    <location>
        <begin position="165"/>
        <end position="184"/>
    </location>
</feature>
<keyword evidence="10" id="KW-1185">Reference proteome</keyword>
<dbReference type="RefSeq" id="WP_205156521.1">
    <property type="nucleotide sequence ID" value="NZ_JAFEUM010000001.1"/>
</dbReference>
<comment type="subcellular location">
    <subcellularLocation>
        <location evidence="1">Cell membrane</location>
        <topology evidence="1">Multi-pass membrane protein</topology>
    </subcellularLocation>
</comment>
<keyword evidence="4" id="KW-1003">Cell membrane</keyword>
<proteinExistence type="inferred from homology"/>
<evidence type="ECO:0000256" key="4">
    <source>
        <dbReference type="ARBA" id="ARBA00022475"/>
    </source>
</evidence>
<keyword evidence="6 8" id="KW-1133">Transmembrane helix</keyword>
<feature type="transmembrane region" description="Helical" evidence="8">
    <location>
        <begin position="191"/>
        <end position="209"/>
    </location>
</feature>
<evidence type="ECO:0000256" key="2">
    <source>
        <dbReference type="ARBA" id="ARBA00010735"/>
    </source>
</evidence>
<gene>
    <name evidence="9" type="ORF">JQC93_00470</name>
</gene>
<feature type="transmembrane region" description="Helical" evidence="8">
    <location>
        <begin position="136"/>
        <end position="159"/>
    </location>
</feature>
<evidence type="ECO:0000256" key="1">
    <source>
        <dbReference type="ARBA" id="ARBA00004651"/>
    </source>
</evidence>
<sequence length="243" mass="26705">MEQVSNTTSRSAWSLGVRDAMPLLGGYVPVAISFGLISVQAGFSAWETIAISIFIYAGSAQFLFVAMIASGAPLWLVTVMTLLINARHVVYGPNLAPYINRNRWWIPLMHGLTDQIFALAHTRFPEMKESQRIQWYTSAAWVAWLSWIGGTVLGALAGAELIARWPLLGEVLPFALPSLFLVLLAPRFNSFIWTASLIVTTSMALLLKLNGWANAAIPLAALFGMATYYLISYQRSAKGEQHG</sequence>
<evidence type="ECO:0000313" key="9">
    <source>
        <dbReference type="EMBL" id="MBM7034861.1"/>
    </source>
</evidence>
<evidence type="ECO:0000256" key="8">
    <source>
        <dbReference type="SAM" id="Phobius"/>
    </source>
</evidence>
<keyword evidence="7 8" id="KW-0472">Membrane</keyword>
<comment type="caution">
    <text evidence="9">The sequence shown here is derived from an EMBL/GenBank/DDBJ whole genome shotgun (WGS) entry which is preliminary data.</text>
</comment>
<feature type="transmembrane region" description="Helical" evidence="8">
    <location>
        <begin position="30"/>
        <end position="55"/>
    </location>
</feature>
<keyword evidence="3" id="KW-0813">Transport</keyword>
<organism evidence="9 10">
    <name type="scientific">Vibrio ulleungensis</name>
    <dbReference type="NCBI Taxonomy" id="2807619"/>
    <lineage>
        <taxon>Bacteria</taxon>
        <taxon>Pseudomonadati</taxon>
        <taxon>Pseudomonadota</taxon>
        <taxon>Gammaproteobacteria</taxon>
        <taxon>Vibrionales</taxon>
        <taxon>Vibrionaceae</taxon>
        <taxon>Vibrio</taxon>
    </lineage>
</organism>
<dbReference type="PANTHER" id="PTHR34979">
    <property type="entry name" value="INNER MEMBRANE PROTEIN YGAZ"/>
    <property type="match status" value="1"/>
</dbReference>
<accession>A0ABS2HGE9</accession>
<feature type="transmembrane region" description="Helical" evidence="8">
    <location>
        <begin position="215"/>
        <end position="231"/>
    </location>
</feature>